<accession>A0A377STY4</accession>
<organism evidence="2 4">
    <name type="scientific">Iodobacter fluviatilis</name>
    <dbReference type="NCBI Taxonomy" id="537"/>
    <lineage>
        <taxon>Bacteria</taxon>
        <taxon>Pseudomonadati</taxon>
        <taxon>Pseudomonadota</taxon>
        <taxon>Betaproteobacteria</taxon>
        <taxon>Neisseriales</taxon>
        <taxon>Chitinibacteraceae</taxon>
        <taxon>Iodobacter</taxon>
    </lineage>
</organism>
<name>A0A377STY4_9NEIS</name>
<keyword evidence="1" id="KW-1133">Transmembrane helix</keyword>
<gene>
    <name evidence="3" type="ORF">EV682_104162</name>
    <name evidence="2" type="ORF">NCTC11159_04068</name>
</gene>
<proteinExistence type="predicted"/>
<dbReference type="Proteomes" id="UP000295794">
    <property type="component" value="Unassembled WGS sequence"/>
</dbReference>
<dbReference type="Proteomes" id="UP000255108">
    <property type="component" value="Unassembled WGS sequence"/>
</dbReference>
<dbReference type="EMBL" id="UGHR01000004">
    <property type="protein sequence ID" value="STR45494.1"/>
    <property type="molecule type" value="Genomic_DNA"/>
</dbReference>
<sequence length="110" mass="12170">MGQSLLICLLIASTVLLIIAGSFYNLQKYIPIQNDKVIHFLAYFTLSSLLSPYISSINIFILLFIMGGSIEVIQPLAGRKCCAYDQLANTSGIISSILIIHLWGMFFGNH</sequence>
<feature type="transmembrane region" description="Helical" evidence="1">
    <location>
        <begin position="87"/>
        <end position="107"/>
    </location>
</feature>
<keyword evidence="5" id="KW-1185">Reference proteome</keyword>
<dbReference type="AlphaFoldDB" id="A0A377STY4"/>
<evidence type="ECO:0000313" key="2">
    <source>
        <dbReference type="EMBL" id="STR45494.1"/>
    </source>
</evidence>
<reference evidence="3 5" key="2">
    <citation type="submission" date="2019-03" db="EMBL/GenBank/DDBJ databases">
        <title>Genomic Encyclopedia of Type Strains, Phase IV (KMG-IV): sequencing the most valuable type-strain genomes for metagenomic binning, comparative biology and taxonomic classification.</title>
        <authorList>
            <person name="Goeker M."/>
        </authorList>
    </citation>
    <scope>NUCLEOTIDE SEQUENCE [LARGE SCALE GENOMIC DNA]</scope>
    <source>
        <strain evidence="3 5">DSM 3764</strain>
    </source>
</reference>
<reference evidence="2 4" key="1">
    <citation type="submission" date="2018-06" db="EMBL/GenBank/DDBJ databases">
        <authorList>
            <consortium name="Pathogen Informatics"/>
            <person name="Doyle S."/>
        </authorList>
    </citation>
    <scope>NUCLEOTIDE SEQUENCE [LARGE SCALE GENOMIC DNA]</scope>
    <source>
        <strain evidence="2 4">NCTC11159</strain>
    </source>
</reference>
<dbReference type="EMBL" id="SMBT01000004">
    <property type="protein sequence ID" value="TCU87993.1"/>
    <property type="molecule type" value="Genomic_DNA"/>
</dbReference>
<evidence type="ECO:0000313" key="5">
    <source>
        <dbReference type="Proteomes" id="UP000295794"/>
    </source>
</evidence>
<protein>
    <submittedName>
        <fullName evidence="2">Predicted integral membrane protein</fullName>
    </submittedName>
</protein>
<keyword evidence="1" id="KW-0472">Membrane</keyword>
<keyword evidence="1" id="KW-0812">Transmembrane</keyword>
<evidence type="ECO:0000256" key="1">
    <source>
        <dbReference type="SAM" id="Phobius"/>
    </source>
</evidence>
<feature type="transmembrane region" description="Helical" evidence="1">
    <location>
        <begin position="44"/>
        <end position="66"/>
    </location>
</feature>
<evidence type="ECO:0000313" key="3">
    <source>
        <dbReference type="EMBL" id="TCU87993.1"/>
    </source>
</evidence>
<evidence type="ECO:0000313" key="4">
    <source>
        <dbReference type="Proteomes" id="UP000255108"/>
    </source>
</evidence>